<protein>
    <submittedName>
        <fullName evidence="2">Uncharacterized protein</fullName>
    </submittedName>
</protein>
<organism evidence="2 3">
    <name type="scientific">Levilactobacillus spicheri</name>
    <dbReference type="NCBI Taxonomy" id="216463"/>
    <lineage>
        <taxon>Bacteria</taxon>
        <taxon>Bacillati</taxon>
        <taxon>Bacillota</taxon>
        <taxon>Bacilli</taxon>
        <taxon>Lactobacillales</taxon>
        <taxon>Lactobacillaceae</taxon>
        <taxon>Levilactobacillus</taxon>
    </lineage>
</organism>
<feature type="region of interest" description="Disordered" evidence="1">
    <location>
        <begin position="23"/>
        <end position="44"/>
    </location>
</feature>
<gene>
    <name evidence="2" type="ORF">VC81_07260</name>
</gene>
<dbReference type="AlphaFoldDB" id="A0A0F3RSV5"/>
<proteinExistence type="predicted"/>
<dbReference type="Proteomes" id="UP000033491">
    <property type="component" value="Unassembled WGS sequence"/>
</dbReference>
<sequence>MRSGKTDWYFRFTPASKMVEVGTTPKPCKMRRSPELGLDVGRERTPTNINFTTTIKSPLLR</sequence>
<dbReference type="PATRIC" id="fig|216463.3.peg.559"/>
<reference evidence="2 3" key="1">
    <citation type="submission" date="2015-03" db="EMBL/GenBank/DDBJ databases">
        <authorList>
            <person name="Zheng J."/>
            <person name="Ganezle M."/>
        </authorList>
    </citation>
    <scope>NUCLEOTIDE SEQUENCE [LARGE SCALE GENOMIC DNA]</scope>
    <source>
        <strain evidence="2 3">LP38</strain>
    </source>
</reference>
<dbReference type="EMBL" id="JZCR01000018">
    <property type="protein sequence ID" value="KJW12694.1"/>
    <property type="molecule type" value="Genomic_DNA"/>
</dbReference>
<accession>A0A0F3RSV5</accession>
<dbReference type="STRING" id="216463.VC81_07260"/>
<evidence type="ECO:0000256" key="1">
    <source>
        <dbReference type="SAM" id="MobiDB-lite"/>
    </source>
</evidence>
<evidence type="ECO:0000313" key="2">
    <source>
        <dbReference type="EMBL" id="KJW12694.1"/>
    </source>
</evidence>
<name>A0A0F3RSV5_9LACO</name>
<evidence type="ECO:0000313" key="3">
    <source>
        <dbReference type="Proteomes" id="UP000033491"/>
    </source>
</evidence>
<comment type="caution">
    <text evidence="2">The sequence shown here is derived from an EMBL/GenBank/DDBJ whole genome shotgun (WGS) entry which is preliminary data.</text>
</comment>